<dbReference type="InterPro" id="IPR036397">
    <property type="entry name" value="RNaseH_sf"/>
</dbReference>
<protein>
    <recommendedName>
        <fullName evidence="1">3'-5' exoribonuclease Rv2179c-like domain-containing protein</fullName>
    </recommendedName>
</protein>
<dbReference type="EMBL" id="OK499995">
    <property type="protein sequence ID" value="UGO51437.1"/>
    <property type="molecule type" value="Genomic_DNA"/>
</dbReference>
<sequence length="182" mass="21517">MKLVMIDIEGMNLVPHKTRIMQLSAAFFDEEGNILSTFNEFSGKEPHMFPDWTWDDPDTMKFWKAQPTWEKMVGAMAIHGRSYQSMIKLFREWMITQSGEERTLVYACGPQYDIATLDEYFRQLGYEAPWRFYSVRDYRTIREQYRDRIADSVHYGDHMAHNDVVAQIHNLVQCIRAGYIPS</sequence>
<dbReference type="InterPro" id="IPR012337">
    <property type="entry name" value="RNaseH-like_sf"/>
</dbReference>
<proteinExistence type="predicted"/>
<organism evidence="2 3">
    <name type="scientific">Serratia phage vB_SmaS_Tlacuache</name>
    <dbReference type="NCBI Taxonomy" id="2894809"/>
    <lineage>
        <taxon>Viruses</taxon>
        <taxon>Duplodnaviria</taxon>
        <taxon>Heunggongvirae</taxon>
        <taxon>Uroviricota</taxon>
        <taxon>Caudoviricetes</taxon>
        <taxon>Serbinvirus</taxon>
        <taxon>Serbinvirus tlacuache</taxon>
    </lineage>
</organism>
<evidence type="ECO:0000313" key="3">
    <source>
        <dbReference type="Proteomes" id="UP000827875"/>
    </source>
</evidence>
<dbReference type="InterPro" id="IPR033390">
    <property type="entry name" value="Rv2179c-like"/>
</dbReference>
<reference evidence="2" key="1">
    <citation type="submission" date="2021-10" db="EMBL/GenBank/DDBJ databases">
        <authorList>
            <person name="Todd Z."/>
            <person name="Wilkey A."/>
            <person name="Mckay W."/>
            <person name="Sharma R."/>
            <person name="Grose J.H."/>
        </authorList>
    </citation>
    <scope>NUCLEOTIDE SEQUENCE</scope>
</reference>
<evidence type="ECO:0000259" key="1">
    <source>
        <dbReference type="Pfam" id="PF16473"/>
    </source>
</evidence>
<evidence type="ECO:0000313" key="2">
    <source>
        <dbReference type="EMBL" id="UGO51437.1"/>
    </source>
</evidence>
<dbReference type="Pfam" id="PF16473">
    <property type="entry name" value="Rv2179c-like"/>
    <property type="match status" value="1"/>
</dbReference>
<accession>A0AAE9CEZ0</accession>
<dbReference type="Proteomes" id="UP000827875">
    <property type="component" value="Segment"/>
</dbReference>
<feature type="domain" description="3'-5' exoribonuclease Rv2179c-like" evidence="1">
    <location>
        <begin position="4"/>
        <end position="165"/>
    </location>
</feature>
<dbReference type="Gene3D" id="3.30.420.10">
    <property type="entry name" value="Ribonuclease H-like superfamily/Ribonuclease H"/>
    <property type="match status" value="1"/>
</dbReference>
<gene>
    <name evidence="2" type="ORF">TLACUACHE_23</name>
</gene>
<dbReference type="GO" id="GO:0003676">
    <property type="term" value="F:nucleic acid binding"/>
    <property type="evidence" value="ECO:0007669"/>
    <property type="project" value="InterPro"/>
</dbReference>
<dbReference type="SUPFAM" id="SSF53098">
    <property type="entry name" value="Ribonuclease H-like"/>
    <property type="match status" value="1"/>
</dbReference>
<name>A0AAE9CEZ0_9CAUD</name>
<keyword evidence="3" id="KW-1185">Reference proteome</keyword>